<evidence type="ECO:0000313" key="1">
    <source>
        <dbReference type="EMBL" id="KAF2582508.1"/>
    </source>
</evidence>
<name>A0A8S9JL54_BRACR</name>
<dbReference type="Proteomes" id="UP000712281">
    <property type="component" value="Unassembled WGS sequence"/>
</dbReference>
<organism evidence="1 2">
    <name type="scientific">Brassica cretica</name>
    <name type="common">Mustard</name>
    <dbReference type="NCBI Taxonomy" id="69181"/>
    <lineage>
        <taxon>Eukaryota</taxon>
        <taxon>Viridiplantae</taxon>
        <taxon>Streptophyta</taxon>
        <taxon>Embryophyta</taxon>
        <taxon>Tracheophyta</taxon>
        <taxon>Spermatophyta</taxon>
        <taxon>Magnoliopsida</taxon>
        <taxon>eudicotyledons</taxon>
        <taxon>Gunneridae</taxon>
        <taxon>Pentapetalae</taxon>
        <taxon>rosids</taxon>
        <taxon>malvids</taxon>
        <taxon>Brassicales</taxon>
        <taxon>Brassicaceae</taxon>
        <taxon>Brassiceae</taxon>
        <taxon>Brassica</taxon>
    </lineage>
</organism>
<evidence type="ECO:0000313" key="2">
    <source>
        <dbReference type="Proteomes" id="UP000712281"/>
    </source>
</evidence>
<accession>A0A8S9JL54</accession>
<protein>
    <submittedName>
        <fullName evidence="1">Uncharacterized protein</fullName>
    </submittedName>
</protein>
<dbReference type="AlphaFoldDB" id="A0A8S9JL54"/>
<gene>
    <name evidence="1" type="ORF">F2Q68_00002874</name>
</gene>
<proteinExistence type="predicted"/>
<dbReference type="EMBL" id="QGKW02001660">
    <property type="protein sequence ID" value="KAF2582508.1"/>
    <property type="molecule type" value="Genomic_DNA"/>
</dbReference>
<reference evidence="1" key="1">
    <citation type="submission" date="2019-12" db="EMBL/GenBank/DDBJ databases">
        <title>Genome sequencing and annotation of Brassica cretica.</title>
        <authorList>
            <person name="Studholme D.J."/>
            <person name="Sarris P.F."/>
        </authorList>
    </citation>
    <scope>NUCLEOTIDE SEQUENCE</scope>
    <source>
        <strain evidence="1">PFS-001/15</strain>
        <tissue evidence="1">Leaf</tissue>
    </source>
</reference>
<sequence>MRGENVIHTSVFRSLKGKPTKRAFVLHRFRYETLENSNRNLTRKKQLVGVRVRWNWNEKKETIFAFPLEKCDLLKAKEGGTELRSISPGLGWDCVSFAEQSF</sequence>
<comment type="caution">
    <text evidence="1">The sequence shown here is derived from an EMBL/GenBank/DDBJ whole genome shotgun (WGS) entry which is preliminary data.</text>
</comment>